<gene>
    <name evidence="1" type="ORF">HQ43_00830</name>
</gene>
<dbReference type="EMBL" id="JQZV01000003">
    <property type="protein sequence ID" value="KGN93231.1"/>
    <property type="molecule type" value="Genomic_DNA"/>
</dbReference>
<dbReference type="InterPro" id="IPR036412">
    <property type="entry name" value="HAD-like_sf"/>
</dbReference>
<dbReference type="CDD" id="cd02603">
    <property type="entry name" value="HAD_sEH-N_like"/>
    <property type="match status" value="1"/>
</dbReference>
<name>A0ABR4XMA1_9PORP</name>
<dbReference type="Gene3D" id="1.10.150.240">
    <property type="entry name" value="Putative phosphatase, domain 2"/>
    <property type="match status" value="1"/>
</dbReference>
<evidence type="ECO:0000313" key="1">
    <source>
        <dbReference type="EMBL" id="KGN93231.1"/>
    </source>
</evidence>
<keyword evidence="2" id="KW-1185">Reference proteome</keyword>
<dbReference type="InterPro" id="IPR023214">
    <property type="entry name" value="HAD_sf"/>
</dbReference>
<dbReference type="PANTHER" id="PTHR43611">
    <property type="entry name" value="ALPHA-D-GLUCOSE 1-PHOSPHATE PHOSPHATASE"/>
    <property type="match status" value="1"/>
</dbReference>
<dbReference type="InterPro" id="IPR006439">
    <property type="entry name" value="HAD-SF_hydro_IA"/>
</dbReference>
<proteinExistence type="predicted"/>
<dbReference type="Pfam" id="PF00702">
    <property type="entry name" value="Hydrolase"/>
    <property type="match status" value="1"/>
</dbReference>
<evidence type="ECO:0000313" key="2">
    <source>
        <dbReference type="Proteomes" id="UP000030101"/>
    </source>
</evidence>
<organism evidence="1 2">
    <name type="scientific">Porphyromonas canoris</name>
    <dbReference type="NCBI Taxonomy" id="36875"/>
    <lineage>
        <taxon>Bacteria</taxon>
        <taxon>Pseudomonadati</taxon>
        <taxon>Bacteroidota</taxon>
        <taxon>Bacteroidia</taxon>
        <taxon>Bacteroidales</taxon>
        <taxon>Porphyromonadaceae</taxon>
        <taxon>Porphyromonas</taxon>
    </lineage>
</organism>
<sequence length="196" mass="23170">MLHLDIEESIKRFQEIGVYDARQFLNPYKQSGLFLDLERGTLSAYEFVRALSQRYGRSYTYNDIEHCLLGFVREAQAYKFEFIEQHLLPHYNLYLLSNNNPFIYNWCNSNSFLPDRRKLEGFFHKTFCSYHMNLCKPEAEIFQAAIDISGMDPEKTLFVDDGEANVEMGKKFGFRTIMPHNGADWRNELLSILHRQ</sequence>
<comment type="caution">
    <text evidence="1">The sequence shown here is derived from an EMBL/GenBank/DDBJ whole genome shotgun (WGS) entry which is preliminary data.</text>
</comment>
<evidence type="ECO:0008006" key="3">
    <source>
        <dbReference type="Google" id="ProtNLM"/>
    </source>
</evidence>
<dbReference type="Gene3D" id="3.40.50.1000">
    <property type="entry name" value="HAD superfamily/HAD-like"/>
    <property type="match status" value="1"/>
</dbReference>
<reference evidence="1 2" key="1">
    <citation type="submission" date="2014-08" db="EMBL/GenBank/DDBJ databases">
        <title>Porphyromonas canoris strain:OH2762 Genome sequencing.</title>
        <authorList>
            <person name="Wallis C."/>
            <person name="Deusch O."/>
            <person name="O'Flynn C."/>
            <person name="Davis I."/>
            <person name="Jospin G."/>
            <person name="Darling A.E."/>
            <person name="Coil D.A."/>
            <person name="Alexiev A."/>
            <person name="Horsfall A."/>
            <person name="Kirkwood N."/>
            <person name="Harris S."/>
            <person name="Eisen J.A."/>
        </authorList>
    </citation>
    <scope>NUCLEOTIDE SEQUENCE [LARGE SCALE GENOMIC DNA]</scope>
    <source>
        <strain evidence="2">COT-108 OH2762</strain>
    </source>
</reference>
<dbReference type="PANTHER" id="PTHR43611:SF3">
    <property type="entry name" value="FLAVIN MONONUCLEOTIDE HYDROLASE 1, CHLOROPLATIC"/>
    <property type="match status" value="1"/>
</dbReference>
<dbReference type="InterPro" id="IPR023198">
    <property type="entry name" value="PGP-like_dom2"/>
</dbReference>
<dbReference type="NCBIfam" id="TIGR01509">
    <property type="entry name" value="HAD-SF-IA-v3"/>
    <property type="match status" value="1"/>
</dbReference>
<dbReference type="Proteomes" id="UP000030101">
    <property type="component" value="Unassembled WGS sequence"/>
</dbReference>
<dbReference type="SUPFAM" id="SSF56784">
    <property type="entry name" value="HAD-like"/>
    <property type="match status" value="1"/>
</dbReference>
<accession>A0ABR4XMA1</accession>
<protein>
    <recommendedName>
        <fullName evidence="3">Hydrolase of the HAD superfamily</fullName>
    </recommendedName>
</protein>